<feature type="repeat" description="Cell wall-binding" evidence="2">
    <location>
        <begin position="391"/>
        <end position="410"/>
    </location>
</feature>
<comment type="caution">
    <text evidence="4">The sequence shown here is derived from an EMBL/GenBank/DDBJ whole genome shotgun (WGS) entry which is preliminary data.</text>
</comment>
<name>A0A7C9NMD8_9BACT</name>
<dbReference type="SUPFAM" id="SSF69360">
    <property type="entry name" value="Cell wall binding repeat"/>
    <property type="match status" value="1"/>
</dbReference>
<feature type="repeat" description="Cell wall-binding" evidence="2">
    <location>
        <begin position="451"/>
        <end position="470"/>
    </location>
</feature>
<evidence type="ECO:0000256" key="1">
    <source>
        <dbReference type="ARBA" id="ARBA00022737"/>
    </source>
</evidence>
<dbReference type="Gene3D" id="2.10.270.10">
    <property type="entry name" value="Cholin Binding"/>
    <property type="match status" value="2"/>
</dbReference>
<reference evidence="4" key="1">
    <citation type="submission" date="2018-08" db="EMBL/GenBank/DDBJ databases">
        <title>Murine metabolic-syndrome-specific gut microbial biobank.</title>
        <authorList>
            <person name="Liu C."/>
        </authorList>
    </citation>
    <scope>NUCLEOTIDE SEQUENCE [LARGE SCALE GENOMIC DNA]</scope>
    <source>
        <strain evidence="4">Z82</strain>
    </source>
</reference>
<dbReference type="InterPro" id="IPR018337">
    <property type="entry name" value="Cell_wall/Cho-bd_repeat"/>
</dbReference>
<accession>A0A7C9NMD8</accession>
<organism evidence="4">
    <name type="scientific">Muribaculaceae bacterium Z82</name>
    <dbReference type="NCBI Taxonomy" id="2304548"/>
    <lineage>
        <taxon>Bacteria</taxon>
        <taxon>Pseudomonadati</taxon>
        <taxon>Bacteroidota</taxon>
        <taxon>Bacteroidia</taxon>
        <taxon>Bacteroidales</taxon>
        <taxon>Muribaculaceae</taxon>
    </lineage>
</organism>
<evidence type="ECO:0000256" key="2">
    <source>
        <dbReference type="PROSITE-ProRule" id="PRU00591"/>
    </source>
</evidence>
<gene>
    <name evidence="4" type="ORF">D1639_07995</name>
</gene>
<proteinExistence type="predicted"/>
<evidence type="ECO:0000313" key="4">
    <source>
        <dbReference type="EMBL" id="NBI34967.1"/>
    </source>
</evidence>
<dbReference type="AlphaFoldDB" id="A0A7C9NMD8"/>
<feature type="signal peptide" evidence="3">
    <location>
        <begin position="1"/>
        <end position="33"/>
    </location>
</feature>
<dbReference type="EMBL" id="QWKH01000059">
    <property type="protein sequence ID" value="NBI34967.1"/>
    <property type="molecule type" value="Genomic_DNA"/>
</dbReference>
<sequence length="523" mass="58379">MKARTRPNRVLRFAPLLASLAIALSLGANTAVAQESKPLLEEEAKALRALADTIIAENETMSKNEFSAGEFCPLEVAGGEEAPAVEACPLFYENELCAIVFKATMGGETTYTLDESTGEIFSEYVTRDNYVSLETDSSHRLIAETNVGKSFITSDEGLEHLSDEQTDMSLNMSHEMIDASIIPLDNIASAQSASVTDGFNLYQVNHIYQNGDQICWAAAAAQIGHWLTKDISVSPWYIAKQIKGGYVEGTSADTIAAYNYFCYDNGTHMKVYCKTGEATLDDISKRLKYGLPIQMDFRTIGAPGHSVTIDGFSRWSDGSESIRIVDSARNTSTGHATLYRDRNNGHFTYTNTVNGEVYWAQSGAQTYYPLGWHKPFGKTTWSYFTKEGIRYVGWHQIGKYWYFFNTDGVMLTGWQKVLDKWYYLDSSGAMETGWLSYGGSWYYLDTDGSMITGWASVDGYWYYMGDNGAMDHGWLYDDGYWYYLRKSTNSPSGGPEGSMLSNGSWYIDGKTYRFDSSGHCLNP</sequence>
<dbReference type="Pfam" id="PF01473">
    <property type="entry name" value="Choline_bind_1"/>
    <property type="match status" value="2"/>
</dbReference>
<keyword evidence="1" id="KW-0677">Repeat</keyword>
<dbReference type="PROSITE" id="PS51170">
    <property type="entry name" value="CW"/>
    <property type="match status" value="4"/>
</dbReference>
<dbReference type="Pfam" id="PF19127">
    <property type="entry name" value="Choline_bind_3"/>
    <property type="match status" value="1"/>
</dbReference>
<feature type="repeat" description="Cell wall-binding" evidence="2">
    <location>
        <begin position="411"/>
        <end position="430"/>
    </location>
</feature>
<keyword evidence="3" id="KW-0732">Signal</keyword>
<feature type="chain" id="PRO_5028823607" evidence="3">
    <location>
        <begin position="34"/>
        <end position="523"/>
    </location>
</feature>
<evidence type="ECO:0000256" key="3">
    <source>
        <dbReference type="SAM" id="SignalP"/>
    </source>
</evidence>
<protein>
    <submittedName>
        <fullName evidence="4">N-acetylmuramoyl-L-alanine amidase family protein</fullName>
    </submittedName>
</protein>
<feature type="repeat" description="Cell wall-binding" evidence="2">
    <location>
        <begin position="431"/>
        <end position="450"/>
    </location>
</feature>